<keyword evidence="1" id="KW-1133">Transmembrane helix</keyword>
<accession>A0A4R1KVH6</accession>
<keyword evidence="1" id="KW-0472">Membrane</keyword>
<evidence type="ECO:0000256" key="1">
    <source>
        <dbReference type="SAM" id="Phobius"/>
    </source>
</evidence>
<protein>
    <submittedName>
        <fullName evidence="2">Uncharacterized protein</fullName>
    </submittedName>
</protein>
<evidence type="ECO:0000313" key="3">
    <source>
        <dbReference type="Proteomes" id="UP000295714"/>
    </source>
</evidence>
<dbReference type="Proteomes" id="UP000295714">
    <property type="component" value="Unassembled WGS sequence"/>
</dbReference>
<keyword evidence="3" id="KW-1185">Reference proteome</keyword>
<organism evidence="2 3">
    <name type="scientific">Winogradskyella wandonensis</name>
    <dbReference type="NCBI Taxonomy" id="1442586"/>
    <lineage>
        <taxon>Bacteria</taxon>
        <taxon>Pseudomonadati</taxon>
        <taxon>Bacteroidota</taxon>
        <taxon>Flavobacteriia</taxon>
        <taxon>Flavobacteriales</taxon>
        <taxon>Flavobacteriaceae</taxon>
        <taxon>Winogradskyella</taxon>
    </lineage>
</organism>
<feature type="transmembrane region" description="Helical" evidence="1">
    <location>
        <begin position="12"/>
        <end position="34"/>
    </location>
</feature>
<name>A0A4R1KVH6_9FLAO</name>
<comment type="caution">
    <text evidence="2">The sequence shown here is derived from an EMBL/GenBank/DDBJ whole genome shotgun (WGS) entry which is preliminary data.</text>
</comment>
<reference evidence="2 3" key="1">
    <citation type="journal article" date="2015" name="Stand. Genomic Sci.">
        <title>Genomic Encyclopedia of Bacterial and Archaeal Type Strains, Phase III: the genomes of soil and plant-associated and newly described type strains.</title>
        <authorList>
            <person name="Whitman W.B."/>
            <person name="Woyke T."/>
            <person name="Klenk H.P."/>
            <person name="Zhou Y."/>
            <person name="Lilburn T.G."/>
            <person name="Beck B.J."/>
            <person name="De Vos P."/>
            <person name="Vandamme P."/>
            <person name="Eisen J.A."/>
            <person name="Garrity G."/>
            <person name="Hugenholtz P."/>
            <person name="Kyrpides N.C."/>
        </authorList>
    </citation>
    <scope>NUCLEOTIDE SEQUENCE [LARGE SCALE GENOMIC DNA]</scope>
    <source>
        <strain evidence="2 3">CECT 8445</strain>
    </source>
</reference>
<feature type="transmembrane region" description="Helical" evidence="1">
    <location>
        <begin position="46"/>
        <end position="66"/>
    </location>
</feature>
<sequence>MSKNFFSHPNKITVIAFFIVCFVGNILLITQATNRFKESLFQSKNVVTLLIMSGLMITAFIVYANYLKNEHSKK</sequence>
<proteinExistence type="predicted"/>
<gene>
    <name evidence="2" type="ORF">DFQ05_0237</name>
</gene>
<evidence type="ECO:0000313" key="2">
    <source>
        <dbReference type="EMBL" id="TCK68727.1"/>
    </source>
</evidence>
<keyword evidence="1" id="KW-0812">Transmembrane</keyword>
<dbReference type="EMBL" id="SMGI01000001">
    <property type="protein sequence ID" value="TCK68727.1"/>
    <property type="molecule type" value="Genomic_DNA"/>
</dbReference>
<dbReference type="AlphaFoldDB" id="A0A4R1KVH6"/>